<dbReference type="AlphaFoldDB" id="A0A8T0SMZ0"/>
<organism evidence="2 3">
    <name type="scientific">Panicum virgatum</name>
    <name type="common">Blackwell switchgrass</name>
    <dbReference type="NCBI Taxonomy" id="38727"/>
    <lineage>
        <taxon>Eukaryota</taxon>
        <taxon>Viridiplantae</taxon>
        <taxon>Streptophyta</taxon>
        <taxon>Embryophyta</taxon>
        <taxon>Tracheophyta</taxon>
        <taxon>Spermatophyta</taxon>
        <taxon>Magnoliopsida</taxon>
        <taxon>Liliopsida</taxon>
        <taxon>Poales</taxon>
        <taxon>Poaceae</taxon>
        <taxon>PACMAD clade</taxon>
        <taxon>Panicoideae</taxon>
        <taxon>Panicodae</taxon>
        <taxon>Paniceae</taxon>
        <taxon>Panicinae</taxon>
        <taxon>Panicum</taxon>
        <taxon>Panicum sect. Hiantes</taxon>
    </lineage>
</organism>
<dbReference type="EMBL" id="CM029045">
    <property type="protein sequence ID" value="KAG2598505.1"/>
    <property type="molecule type" value="Genomic_DNA"/>
</dbReference>
<proteinExistence type="predicted"/>
<feature type="region of interest" description="Disordered" evidence="1">
    <location>
        <begin position="1"/>
        <end position="23"/>
    </location>
</feature>
<feature type="region of interest" description="Disordered" evidence="1">
    <location>
        <begin position="35"/>
        <end position="117"/>
    </location>
</feature>
<feature type="compositionally biased region" description="Polar residues" evidence="1">
    <location>
        <begin position="1"/>
        <end position="11"/>
    </location>
</feature>
<name>A0A8T0SMZ0_PANVG</name>
<sequence>MAATFPSQSGAAPSAEHGDQRPAVAVAVRRLAVRELCGRPTGPRGRGGPDPISTPPPPPPPPRAPGGRRQARAPAVAVVLRPVATSHHTSDAAGRRRAWMPRGAGGGSRSDSRPAPQLQSTAAFILVPRRGKSLQTEFPTSQAGVAQPPSLLSRRHLWIFDRRMFRQQSPLVPRQHSSVLTSLLYCAVMVYIV</sequence>
<feature type="compositionally biased region" description="Low complexity" evidence="1">
    <location>
        <begin position="65"/>
        <end position="84"/>
    </location>
</feature>
<evidence type="ECO:0000313" key="3">
    <source>
        <dbReference type="Proteomes" id="UP000823388"/>
    </source>
</evidence>
<keyword evidence="3" id="KW-1185">Reference proteome</keyword>
<evidence type="ECO:0000313" key="2">
    <source>
        <dbReference type="EMBL" id="KAG2598505.1"/>
    </source>
</evidence>
<evidence type="ECO:0000256" key="1">
    <source>
        <dbReference type="SAM" id="MobiDB-lite"/>
    </source>
</evidence>
<feature type="compositionally biased region" description="Pro residues" evidence="1">
    <location>
        <begin position="52"/>
        <end position="64"/>
    </location>
</feature>
<accession>A0A8T0SMZ0</accession>
<dbReference type="Proteomes" id="UP000823388">
    <property type="component" value="Chromosome 5K"/>
</dbReference>
<protein>
    <submittedName>
        <fullName evidence="2">Uncharacterized protein</fullName>
    </submittedName>
</protein>
<gene>
    <name evidence="2" type="ORF">PVAP13_5KG344907</name>
</gene>
<comment type="caution">
    <text evidence="2">The sequence shown here is derived from an EMBL/GenBank/DDBJ whole genome shotgun (WGS) entry which is preliminary data.</text>
</comment>
<reference evidence="2" key="1">
    <citation type="submission" date="2020-05" db="EMBL/GenBank/DDBJ databases">
        <title>WGS assembly of Panicum virgatum.</title>
        <authorList>
            <person name="Lovell J.T."/>
            <person name="Jenkins J."/>
            <person name="Shu S."/>
            <person name="Juenger T.E."/>
            <person name="Schmutz J."/>
        </authorList>
    </citation>
    <scope>NUCLEOTIDE SEQUENCE</scope>
    <source>
        <strain evidence="2">AP13</strain>
    </source>
</reference>